<reference evidence="7" key="1">
    <citation type="journal article" date="2006" name="Proc. Natl. Acad. Sci. U.S.A.">
        <title>Genome analysis of the smallest free-living eukaryote Ostreococcus tauri unveils many unique features.</title>
        <authorList>
            <person name="Derelle E."/>
            <person name="Ferraz C."/>
            <person name="Rombauts S."/>
            <person name="Rouze P."/>
            <person name="Worden A.Z."/>
            <person name="Robbens S."/>
            <person name="Partensky F."/>
            <person name="Degroeve S."/>
            <person name="Echeynie S."/>
            <person name="Cooke R."/>
            <person name="Saeys Y."/>
            <person name="Wuyts J."/>
            <person name="Jabbari K."/>
            <person name="Bowler C."/>
            <person name="Panaud O."/>
            <person name="Piegu B."/>
            <person name="Ball S.G."/>
            <person name="Ral J.-P."/>
            <person name="Bouget F.-Y."/>
            <person name="Piganeau G."/>
            <person name="De Baets B."/>
            <person name="Picard A."/>
            <person name="Delseny M."/>
            <person name="Demaille J."/>
            <person name="Van de Peer Y."/>
            <person name="Moreau H."/>
        </authorList>
    </citation>
    <scope>NUCLEOTIDE SEQUENCE [LARGE SCALE GENOMIC DNA]</scope>
    <source>
        <strain evidence="7">OTTH 0595 / CCAP 157/2 / RCC745</strain>
    </source>
</reference>
<feature type="transmembrane region" description="Helical" evidence="4">
    <location>
        <begin position="621"/>
        <end position="644"/>
    </location>
</feature>
<name>A0A096P8W5_OSTTA</name>
<dbReference type="AlphaFoldDB" id="A0A096P8W5"/>
<dbReference type="InterPro" id="IPR050647">
    <property type="entry name" value="Plant_LRR-RLKs"/>
</dbReference>
<dbReference type="InterPro" id="IPR001611">
    <property type="entry name" value="Leu-rich_rpt"/>
</dbReference>
<dbReference type="PANTHER" id="PTHR48056">
    <property type="entry name" value="LRR RECEPTOR-LIKE SERINE/THREONINE-PROTEIN KINASE-RELATED"/>
    <property type="match status" value="1"/>
</dbReference>
<dbReference type="GO" id="GO:0033612">
    <property type="term" value="F:receptor serine/threonine kinase binding"/>
    <property type="evidence" value="ECO:0007669"/>
    <property type="project" value="TreeGrafter"/>
</dbReference>
<evidence type="ECO:0000256" key="4">
    <source>
        <dbReference type="SAM" id="Phobius"/>
    </source>
</evidence>
<sequence>MRRPRSSARGRSRARARASVSLVVLGTAVFVRSCDAATTYVTLPVDGSFHGEYESIGRDAWTYFKFAVPTPSDVDVVVDVESGDADVYVLPPCSPASAPCDDPSDVEGKYAWASWHGSGPEEVFISREFVTNTSFGTDKFFRVGVHGWAQHGSRFRISVEAVPESRAMVKDEKDALDSIYNKCCNGSDSCAGWKTIKSRDLDYCHSGLASCTKSNSTRQLNLQSQRMDCELTRADFATFGSSITRLYLNQPANLSSKLTFSFGLNQTHSSIDLLSVLPSLFTLSLSYADLGGRTLENAFCRDGVSANLTEISVTGANLTGEVPLCLFQRVPKLEALYADSNHFGGTLPDLPMSANLRALHLSNQRTTTRTISGAIPSSYASSVTLEHLWLSGLNMTGSIPDVFNVSAGRFRDIDVSENLLRGSIPATLAQQVHLESLHMGNNQFSGAVPAGLYDHPSRRVVDIKSNQLTALNVASAHSDLGASLITLNAANNRINEPGIPSVLTRMPKLTYLDLSGNDLHGEILSNASTNSWALLQLDVSSNSLNGTIPDASYWGQIFTPGPLDRLFDISSNSYESVPDWLNSYVGMSGLTIRKDPSAAVAPTDDGSGLTKSTARNRPSTFLVIVFVVGISTLSTVAGVLALYVQRSRRFSNQFRPFQTGNFRGVELT</sequence>
<keyword evidence="5" id="KW-0732">Signal</keyword>
<dbReference type="OrthoDB" id="564617at2759"/>
<gene>
    <name evidence="6" type="ORF">OT_ostta17g00040</name>
</gene>
<organism evidence="6 7">
    <name type="scientific">Ostreococcus tauri</name>
    <name type="common">Marine green alga</name>
    <dbReference type="NCBI Taxonomy" id="70448"/>
    <lineage>
        <taxon>Eukaryota</taxon>
        <taxon>Viridiplantae</taxon>
        <taxon>Chlorophyta</taxon>
        <taxon>Mamiellophyceae</taxon>
        <taxon>Mamiellales</taxon>
        <taxon>Bathycoccaceae</taxon>
        <taxon>Ostreococcus</taxon>
    </lineage>
</organism>
<dbReference type="Proteomes" id="UP000009170">
    <property type="component" value="Unassembled WGS sequence"/>
</dbReference>
<dbReference type="InParanoid" id="A0A096P8W5"/>
<dbReference type="RefSeq" id="XP_003083766.2">
    <property type="nucleotide sequence ID" value="XM_003083718.2"/>
</dbReference>
<evidence type="ECO:0000313" key="6">
    <source>
        <dbReference type="EMBL" id="CEG00479.1"/>
    </source>
</evidence>
<dbReference type="Gene3D" id="3.80.10.10">
    <property type="entry name" value="Ribonuclease Inhibitor"/>
    <property type="match status" value="1"/>
</dbReference>
<evidence type="ECO:0000256" key="1">
    <source>
        <dbReference type="ARBA" id="ARBA00004430"/>
    </source>
</evidence>
<evidence type="ECO:0000256" key="3">
    <source>
        <dbReference type="ARBA" id="ARBA00022737"/>
    </source>
</evidence>
<dbReference type="SUPFAM" id="SSF52058">
    <property type="entry name" value="L domain-like"/>
    <property type="match status" value="1"/>
</dbReference>
<evidence type="ECO:0000256" key="5">
    <source>
        <dbReference type="SAM" id="SignalP"/>
    </source>
</evidence>
<dbReference type="GeneID" id="9838169"/>
<dbReference type="Pfam" id="PF00560">
    <property type="entry name" value="LRR_1"/>
    <property type="match status" value="1"/>
</dbReference>
<keyword evidence="2" id="KW-0433">Leucine-rich repeat</keyword>
<keyword evidence="4" id="KW-0812">Transmembrane</keyword>
<accession>A0A096P8W5</accession>
<dbReference type="PANTHER" id="PTHR48056:SF89">
    <property type="entry name" value="OS06G0585982 PROTEIN"/>
    <property type="match status" value="1"/>
</dbReference>
<keyword evidence="3" id="KW-0677">Repeat</keyword>
<evidence type="ECO:0000313" key="7">
    <source>
        <dbReference type="Proteomes" id="UP000009170"/>
    </source>
</evidence>
<dbReference type="EMBL" id="CAID01000017">
    <property type="protein sequence ID" value="CEG00479.1"/>
    <property type="molecule type" value="Genomic_DNA"/>
</dbReference>
<dbReference type="GO" id="GO:0005930">
    <property type="term" value="C:axoneme"/>
    <property type="evidence" value="ECO:0007669"/>
    <property type="project" value="UniProtKB-SubCell"/>
</dbReference>
<reference evidence="6 7" key="2">
    <citation type="journal article" date="2014" name="BMC Genomics">
        <title>An improved genome of the model marine alga Ostreococcus tauri unfolds by assessing Illumina de novo assemblies.</title>
        <authorList>
            <person name="Blanc-Mathieu R."/>
            <person name="Verhelst B."/>
            <person name="Derelle E."/>
            <person name="Rombauts S."/>
            <person name="Bouget F.Y."/>
            <person name="Carre I."/>
            <person name="Chateau A."/>
            <person name="Eyre-Walker A."/>
            <person name="Grimsley N."/>
            <person name="Moreau H."/>
            <person name="Piegu B."/>
            <person name="Rivals E."/>
            <person name="Schackwitz W."/>
            <person name="Van de Peer Y."/>
            <person name="Piganeau G."/>
        </authorList>
    </citation>
    <scope>NUCLEOTIDE SEQUENCE [LARGE SCALE GENOMIC DNA]</scope>
    <source>
        <strain evidence="7">OTTH 0595 / CCAP 157/2 / RCC745</strain>
    </source>
</reference>
<dbReference type="STRING" id="70448.A0A096P8W5"/>
<proteinExistence type="predicted"/>
<comment type="subcellular location">
    <subcellularLocation>
        <location evidence="1">Cytoplasm</location>
        <location evidence="1">Cytoskeleton</location>
        <location evidence="1">Cilium axoneme</location>
    </subcellularLocation>
</comment>
<protein>
    <submittedName>
        <fullName evidence="6">Unnamed product</fullName>
    </submittedName>
</protein>
<feature type="signal peptide" evidence="5">
    <location>
        <begin position="1"/>
        <end position="36"/>
    </location>
</feature>
<keyword evidence="7" id="KW-1185">Reference proteome</keyword>
<feature type="chain" id="PRO_5001929561" evidence="5">
    <location>
        <begin position="37"/>
        <end position="668"/>
    </location>
</feature>
<dbReference type="InterPro" id="IPR032675">
    <property type="entry name" value="LRR_dom_sf"/>
</dbReference>
<evidence type="ECO:0000256" key="2">
    <source>
        <dbReference type="ARBA" id="ARBA00022614"/>
    </source>
</evidence>
<dbReference type="KEGG" id="ota:OT_ostta17g00040"/>
<keyword evidence="4" id="KW-0472">Membrane</keyword>
<keyword evidence="4" id="KW-1133">Transmembrane helix</keyword>
<comment type="caution">
    <text evidence="6">The sequence shown here is derived from an EMBL/GenBank/DDBJ whole genome shotgun (WGS) entry which is preliminary data.</text>
</comment>